<accession>A0A6H5G641</accession>
<keyword evidence="1" id="KW-0677">Repeat</keyword>
<evidence type="ECO:0000256" key="1">
    <source>
        <dbReference type="ARBA" id="ARBA00022737"/>
    </source>
</evidence>
<organism evidence="3 4">
    <name type="scientific">Nesidiocoris tenuis</name>
    <dbReference type="NCBI Taxonomy" id="355587"/>
    <lineage>
        <taxon>Eukaryota</taxon>
        <taxon>Metazoa</taxon>
        <taxon>Ecdysozoa</taxon>
        <taxon>Arthropoda</taxon>
        <taxon>Hexapoda</taxon>
        <taxon>Insecta</taxon>
        <taxon>Pterygota</taxon>
        <taxon>Neoptera</taxon>
        <taxon>Paraneoptera</taxon>
        <taxon>Hemiptera</taxon>
        <taxon>Heteroptera</taxon>
        <taxon>Panheteroptera</taxon>
        <taxon>Cimicomorpha</taxon>
        <taxon>Miridae</taxon>
        <taxon>Dicyphina</taxon>
        <taxon>Nesidiocoris</taxon>
    </lineage>
</organism>
<proteinExistence type="predicted"/>
<sequence>MFQVGSKGNKKGCFNLISSVAVGSEGQIVVADARIQVFSAKGDFQYEIQPDQKGSAFFDWASYLALEKHNDILSEKPLKCLFSAKTVPEMITSN</sequence>
<dbReference type="InterPro" id="IPR011042">
    <property type="entry name" value="6-blade_b-propeller_TolB-like"/>
</dbReference>
<evidence type="ECO:0000256" key="2">
    <source>
        <dbReference type="PROSITE-ProRule" id="PRU00504"/>
    </source>
</evidence>
<dbReference type="PROSITE" id="PS51125">
    <property type="entry name" value="NHL"/>
    <property type="match status" value="1"/>
</dbReference>
<dbReference type="Gene3D" id="2.120.10.30">
    <property type="entry name" value="TolB, C-terminal domain"/>
    <property type="match status" value="1"/>
</dbReference>
<dbReference type="EMBL" id="CADCXU010006482">
    <property type="protein sequence ID" value="CAA9998046.1"/>
    <property type="molecule type" value="Genomic_DNA"/>
</dbReference>
<evidence type="ECO:0000313" key="4">
    <source>
        <dbReference type="Proteomes" id="UP000479000"/>
    </source>
</evidence>
<dbReference type="InterPro" id="IPR001258">
    <property type="entry name" value="NHL_repeat"/>
</dbReference>
<dbReference type="OrthoDB" id="252722at2759"/>
<feature type="repeat" description="NHL" evidence="2">
    <location>
        <begin position="1"/>
        <end position="41"/>
    </location>
</feature>
<dbReference type="AlphaFoldDB" id="A0A6H5G641"/>
<gene>
    <name evidence="3" type="ORF">NTEN_LOCUS4340</name>
</gene>
<dbReference type="Proteomes" id="UP000479000">
    <property type="component" value="Unassembled WGS sequence"/>
</dbReference>
<name>A0A6H5G641_9HEMI</name>
<keyword evidence="4" id="KW-1185">Reference proteome</keyword>
<reference evidence="3 4" key="1">
    <citation type="submission" date="2020-02" db="EMBL/GenBank/DDBJ databases">
        <authorList>
            <person name="Ferguson B K."/>
        </authorList>
    </citation>
    <scope>NUCLEOTIDE SEQUENCE [LARGE SCALE GENOMIC DNA]</scope>
</reference>
<protein>
    <submittedName>
        <fullName evidence="3">Uncharacterized protein</fullName>
    </submittedName>
</protein>
<evidence type="ECO:0000313" key="3">
    <source>
        <dbReference type="EMBL" id="CAA9998046.1"/>
    </source>
</evidence>